<comment type="similarity">
    <text evidence="1">Belongs to the short-chain dehydrogenases/reductases (SDR) family.</text>
</comment>
<dbReference type="SMART" id="SM01007">
    <property type="entry name" value="Aldolase_II"/>
    <property type="match status" value="1"/>
</dbReference>
<dbReference type="Proteomes" id="UP000219559">
    <property type="component" value="Unassembled WGS sequence"/>
</dbReference>
<comment type="caution">
    <text evidence="4">The sequence shown here is derived from an EMBL/GenBank/DDBJ whole genome shotgun (WGS) entry which is preliminary data.</text>
</comment>
<dbReference type="InterPro" id="IPR002347">
    <property type="entry name" value="SDR_fam"/>
</dbReference>
<dbReference type="NCBIfam" id="NF006196">
    <property type="entry name" value="PRK08324.2-4"/>
    <property type="match status" value="1"/>
</dbReference>
<dbReference type="Gene3D" id="3.40.50.720">
    <property type="entry name" value="NAD(P)-binding Rossmann-like Domain"/>
    <property type="match status" value="1"/>
</dbReference>
<sequence>MKSLWNDEVAADFANDLLAQRVYTSRLLGQDESLVLHGGGNTSVKISEKNIFGETEELLYVKGSGWDLATIEKEGFAPVRMDTLLKLAELPELSDMDMVKNQRMAMTNPSAPNPSVEAILHALIPYTFVDHTHADAVITICNTPDGEARIREVYGKKLLMVPYIMPGFVLAKQIHELTQGFDWDSIDGMILENHGVFTFDNDAKKSYEKMIEIVTQAEVYLEKEGAKTLAAEAKEPMSPLFVAEVRKAISEKWGAPVLARVNTSPLAIGYSSLPNIKEVAGQGTLAPDHIINTKRTPLVSGDDFEANLEAYVTDYIRYYKEHNEGEKELDPAPRWVVNPGKGTVSLGRAIKNLKIIGDITAHTMQGQYNAEQLGGWRSLPEKELFDIEYWSLEQAKLAKAGTPKPLQGKVALVSGGFHGIGKACVEKLVAEGAVVSVLDINPEIESRFPQREVLGIRCDVTQDEQLKAAVEQTVHYFGGIDMLVTNAGIFPPSAKIANMDANIWQKSMDINVTSHQRLMQFCIPYLELGHDPAIVIIASKNVPAPGPGAAAYSVSKAGLTQLGRVAAMELGAKGIRVNMVHPNAVYDTALWTPEVLQKRAEHYGLTVEEYKTNNILKTEVRSADVATLTYLLLSTELAKTTGAQIPIDGGNDRVI</sequence>
<evidence type="ECO:0000259" key="3">
    <source>
        <dbReference type="SMART" id="SM01007"/>
    </source>
</evidence>
<dbReference type="Pfam" id="PF00596">
    <property type="entry name" value="Aldolase_II"/>
    <property type="match status" value="1"/>
</dbReference>
<dbReference type="PRINTS" id="PR00081">
    <property type="entry name" value="GDHRDH"/>
</dbReference>
<dbReference type="InterPro" id="IPR020904">
    <property type="entry name" value="Sc_DH/Rdtase_CS"/>
</dbReference>
<dbReference type="OrthoDB" id="9774430at2"/>
<dbReference type="FunFam" id="3.40.50.720:FF:000084">
    <property type="entry name" value="Short-chain dehydrogenase reductase"/>
    <property type="match status" value="1"/>
</dbReference>
<gene>
    <name evidence="4" type="ORF">B7P33_05620</name>
</gene>
<dbReference type="PROSITE" id="PS00061">
    <property type="entry name" value="ADH_SHORT"/>
    <property type="match status" value="1"/>
</dbReference>
<evidence type="ECO:0000313" key="4">
    <source>
        <dbReference type="EMBL" id="PCE64652.1"/>
    </source>
</evidence>
<dbReference type="PANTHER" id="PTHR24321">
    <property type="entry name" value="DEHYDROGENASES, SHORT CHAIN"/>
    <property type="match status" value="1"/>
</dbReference>
<evidence type="ECO:0000313" key="5">
    <source>
        <dbReference type="Proteomes" id="UP000219559"/>
    </source>
</evidence>
<protein>
    <submittedName>
        <fullName evidence="4">Short-chain dehydrogenase</fullName>
    </submittedName>
</protein>
<dbReference type="InterPro" id="IPR036291">
    <property type="entry name" value="NAD(P)-bd_dom_sf"/>
</dbReference>
<name>A0A2A4GA71_9FLAO</name>
<dbReference type="RefSeq" id="WP_097439933.1">
    <property type="nucleotide sequence ID" value="NZ_KZ300476.1"/>
</dbReference>
<evidence type="ECO:0000256" key="2">
    <source>
        <dbReference type="ARBA" id="ARBA00023002"/>
    </source>
</evidence>
<reference evidence="4 5" key="1">
    <citation type="submission" date="2017-04" db="EMBL/GenBank/DDBJ databases">
        <title>A new member of the family Flavobacteriaceae isolated from ascidians.</title>
        <authorList>
            <person name="Chen L."/>
        </authorList>
    </citation>
    <scope>NUCLEOTIDE SEQUENCE [LARGE SCALE GENOMIC DNA]</scope>
    <source>
        <strain evidence="4 5">HQA918</strain>
    </source>
</reference>
<dbReference type="GO" id="GO:0016491">
    <property type="term" value="F:oxidoreductase activity"/>
    <property type="evidence" value="ECO:0007669"/>
    <property type="project" value="UniProtKB-KW"/>
</dbReference>
<evidence type="ECO:0000256" key="1">
    <source>
        <dbReference type="ARBA" id="ARBA00006484"/>
    </source>
</evidence>
<proteinExistence type="inferred from homology"/>
<dbReference type="AlphaFoldDB" id="A0A2A4GA71"/>
<dbReference type="InterPro" id="IPR036409">
    <property type="entry name" value="Aldolase_II/adducin_N_sf"/>
</dbReference>
<dbReference type="InterPro" id="IPR001303">
    <property type="entry name" value="Aldolase_II/adducin_N"/>
</dbReference>
<dbReference type="EMBL" id="NBWU01000002">
    <property type="protein sequence ID" value="PCE64652.1"/>
    <property type="molecule type" value="Genomic_DNA"/>
</dbReference>
<accession>A0A2A4GA71</accession>
<dbReference type="Pfam" id="PF13561">
    <property type="entry name" value="adh_short_C2"/>
    <property type="match status" value="1"/>
</dbReference>
<feature type="domain" description="Class II aldolase/adducin N-terminal" evidence="3">
    <location>
        <begin position="20"/>
        <end position="221"/>
    </location>
</feature>
<dbReference type="Gene3D" id="3.40.225.10">
    <property type="entry name" value="Class II aldolase/adducin N-terminal domain"/>
    <property type="match status" value="1"/>
</dbReference>
<dbReference type="SUPFAM" id="SSF53639">
    <property type="entry name" value="AraD/HMP-PK domain-like"/>
    <property type="match status" value="1"/>
</dbReference>
<organism evidence="4 5">
    <name type="scientific">Sediminicola luteus</name>
    <dbReference type="NCBI Taxonomy" id="319238"/>
    <lineage>
        <taxon>Bacteria</taxon>
        <taxon>Pseudomonadati</taxon>
        <taxon>Bacteroidota</taxon>
        <taxon>Flavobacteriia</taxon>
        <taxon>Flavobacteriales</taxon>
        <taxon>Flavobacteriaceae</taxon>
        <taxon>Sediminicola</taxon>
    </lineage>
</organism>
<dbReference type="PRINTS" id="PR00080">
    <property type="entry name" value="SDRFAMILY"/>
</dbReference>
<keyword evidence="5" id="KW-1185">Reference proteome</keyword>
<keyword evidence="2" id="KW-0560">Oxidoreductase</keyword>
<dbReference type="PANTHER" id="PTHR24321:SF14">
    <property type="entry name" value="SHORT-CHAIN TYPE DEHYDROGENASE_REDUCTASE BLR2146-RELATED"/>
    <property type="match status" value="1"/>
</dbReference>
<dbReference type="SUPFAM" id="SSF51735">
    <property type="entry name" value="NAD(P)-binding Rossmann-fold domains"/>
    <property type="match status" value="1"/>
</dbReference>